<comment type="caution">
    <text evidence="2">The sequence shown here is derived from an EMBL/GenBank/DDBJ whole genome shotgun (WGS) entry which is preliminary data.</text>
</comment>
<proteinExistence type="predicted"/>
<evidence type="ECO:0000313" key="3">
    <source>
        <dbReference type="Proteomes" id="UP000765509"/>
    </source>
</evidence>
<evidence type="ECO:0000256" key="1">
    <source>
        <dbReference type="SAM" id="MobiDB-lite"/>
    </source>
</evidence>
<keyword evidence="3" id="KW-1185">Reference proteome</keyword>
<sequence length="143" mass="15708">MPVQHSPPARKERSQATAQDVLTPTPRAPLDGTQAIPQPRAHLDRGSNLEGAAPSRKEGRGPRRSNSSSGVVGGFPKILYTTLKGLVKMMKRRRRIMWKGKSLNGTEGFPAPVGSSQGTGGVKVLELRIDYIRTICQRYNYKK</sequence>
<evidence type="ECO:0000313" key="2">
    <source>
        <dbReference type="EMBL" id="MBW0479437.1"/>
    </source>
</evidence>
<reference evidence="2" key="1">
    <citation type="submission" date="2021-03" db="EMBL/GenBank/DDBJ databases">
        <title>Draft genome sequence of rust myrtle Austropuccinia psidii MF-1, a brazilian biotype.</title>
        <authorList>
            <person name="Quecine M.C."/>
            <person name="Pachon D.M.R."/>
            <person name="Bonatelli M.L."/>
            <person name="Correr F.H."/>
            <person name="Franceschini L.M."/>
            <person name="Leite T.F."/>
            <person name="Margarido G.R.A."/>
            <person name="Almeida C.A."/>
            <person name="Ferrarezi J.A."/>
            <person name="Labate C.A."/>
        </authorList>
    </citation>
    <scope>NUCLEOTIDE SEQUENCE</scope>
    <source>
        <strain evidence="2">MF-1</strain>
    </source>
</reference>
<organism evidence="2 3">
    <name type="scientific">Austropuccinia psidii MF-1</name>
    <dbReference type="NCBI Taxonomy" id="1389203"/>
    <lineage>
        <taxon>Eukaryota</taxon>
        <taxon>Fungi</taxon>
        <taxon>Dikarya</taxon>
        <taxon>Basidiomycota</taxon>
        <taxon>Pucciniomycotina</taxon>
        <taxon>Pucciniomycetes</taxon>
        <taxon>Pucciniales</taxon>
        <taxon>Sphaerophragmiaceae</taxon>
        <taxon>Austropuccinia</taxon>
    </lineage>
</organism>
<protein>
    <submittedName>
        <fullName evidence="2">Uncharacterized protein</fullName>
    </submittedName>
</protein>
<name>A0A9Q3C962_9BASI</name>
<dbReference type="AlphaFoldDB" id="A0A9Q3C962"/>
<feature type="region of interest" description="Disordered" evidence="1">
    <location>
        <begin position="1"/>
        <end position="74"/>
    </location>
</feature>
<dbReference type="Proteomes" id="UP000765509">
    <property type="component" value="Unassembled WGS sequence"/>
</dbReference>
<dbReference type="EMBL" id="AVOT02005582">
    <property type="protein sequence ID" value="MBW0479437.1"/>
    <property type="molecule type" value="Genomic_DNA"/>
</dbReference>
<gene>
    <name evidence="2" type="ORF">O181_019152</name>
</gene>
<accession>A0A9Q3C962</accession>